<evidence type="ECO:0000313" key="2">
    <source>
        <dbReference type="Proteomes" id="UP000215127"/>
    </source>
</evidence>
<gene>
    <name evidence="1" type="ORF">ZT3D7_G127</name>
</gene>
<keyword evidence="2" id="KW-1185">Reference proteome</keyword>
<evidence type="ECO:0000313" key="1">
    <source>
        <dbReference type="EMBL" id="SMQ44983.1"/>
    </source>
</evidence>
<dbReference type="AlphaFoldDB" id="A0A1X7RC52"/>
<protein>
    <submittedName>
        <fullName evidence="1">Uncharacterized protein</fullName>
    </submittedName>
</protein>
<reference evidence="1 2" key="1">
    <citation type="submission" date="2016-06" db="EMBL/GenBank/DDBJ databases">
        <authorList>
            <person name="Kjaerup R.B."/>
            <person name="Dalgaard T.S."/>
            <person name="Juul-Madsen H.R."/>
        </authorList>
    </citation>
    <scope>NUCLEOTIDE SEQUENCE [LARGE SCALE GENOMIC DNA]</scope>
</reference>
<accession>A0A1X7RC52</accession>
<organism evidence="1 2">
    <name type="scientific">Zymoseptoria tritici (strain ST99CH_3D7)</name>
    <dbReference type="NCBI Taxonomy" id="1276538"/>
    <lineage>
        <taxon>Eukaryota</taxon>
        <taxon>Fungi</taxon>
        <taxon>Dikarya</taxon>
        <taxon>Ascomycota</taxon>
        <taxon>Pezizomycotina</taxon>
        <taxon>Dothideomycetes</taxon>
        <taxon>Dothideomycetidae</taxon>
        <taxon>Mycosphaerellales</taxon>
        <taxon>Mycosphaerellaceae</taxon>
        <taxon>Zymoseptoria</taxon>
    </lineage>
</organism>
<dbReference type="EMBL" id="LT853692">
    <property type="protein sequence ID" value="SMQ44983.1"/>
    <property type="molecule type" value="Genomic_DNA"/>
</dbReference>
<proteinExistence type="predicted"/>
<name>A0A1X7RC52_ZYMT9</name>
<sequence length="67" mass="7395">MLDMIVQGDIEYSAIYCPEPSPSLPKSSCADQKPPLPSPQWCTRPQYMSSKSKSVMFSLAKLNAQDA</sequence>
<dbReference type="Proteomes" id="UP000215127">
    <property type="component" value="Chromosome 1"/>
</dbReference>